<dbReference type="EMBL" id="JACIDY010000004">
    <property type="protein sequence ID" value="MBB3940465.1"/>
    <property type="molecule type" value="Genomic_DNA"/>
</dbReference>
<comment type="caution">
    <text evidence="2">The sequence shown here is derived from an EMBL/GenBank/DDBJ whole genome shotgun (WGS) entry which is preliminary data.</text>
</comment>
<dbReference type="Proteomes" id="UP000561459">
    <property type="component" value="Unassembled WGS sequence"/>
</dbReference>
<dbReference type="SUPFAM" id="SSF53901">
    <property type="entry name" value="Thiolase-like"/>
    <property type="match status" value="2"/>
</dbReference>
<keyword evidence="3" id="KW-1185">Reference proteome</keyword>
<feature type="domain" description="Thiolase C-terminal" evidence="1">
    <location>
        <begin position="259"/>
        <end position="386"/>
    </location>
</feature>
<evidence type="ECO:0000259" key="1">
    <source>
        <dbReference type="Pfam" id="PF22691"/>
    </source>
</evidence>
<dbReference type="InterPro" id="IPR055140">
    <property type="entry name" value="Thiolase_C_2"/>
</dbReference>
<dbReference type="PANTHER" id="PTHR42870:SF1">
    <property type="entry name" value="NON-SPECIFIC LIPID-TRANSFER PROTEIN-LIKE 2"/>
    <property type="match status" value="1"/>
</dbReference>
<dbReference type="CDD" id="cd00829">
    <property type="entry name" value="SCP-x_thiolase"/>
    <property type="match status" value="1"/>
</dbReference>
<dbReference type="Gene3D" id="3.40.47.10">
    <property type="match status" value="1"/>
</dbReference>
<evidence type="ECO:0000313" key="2">
    <source>
        <dbReference type="EMBL" id="MBB3940465.1"/>
    </source>
</evidence>
<evidence type="ECO:0000313" key="3">
    <source>
        <dbReference type="Proteomes" id="UP000561459"/>
    </source>
</evidence>
<proteinExistence type="predicted"/>
<dbReference type="PIRSF" id="PIRSF000429">
    <property type="entry name" value="Ac-CoA_Ac_transf"/>
    <property type="match status" value="1"/>
</dbReference>
<dbReference type="GO" id="GO:0003988">
    <property type="term" value="F:acetyl-CoA C-acyltransferase activity"/>
    <property type="evidence" value="ECO:0007669"/>
    <property type="project" value="UniProtKB-ARBA"/>
</dbReference>
<dbReference type="InterPro" id="IPR016039">
    <property type="entry name" value="Thiolase-like"/>
</dbReference>
<protein>
    <submittedName>
        <fullName evidence="2">Acetyl-CoA acetyltransferase</fullName>
    </submittedName>
</protein>
<name>A0A7W6C4T4_9SPHN</name>
<gene>
    <name evidence="2" type="ORF">GGR39_002122</name>
</gene>
<reference evidence="2 3" key="1">
    <citation type="submission" date="2020-08" db="EMBL/GenBank/DDBJ databases">
        <title>Genomic Encyclopedia of Type Strains, Phase IV (KMG-IV): sequencing the most valuable type-strain genomes for metagenomic binning, comparative biology and taxonomic classification.</title>
        <authorList>
            <person name="Goeker M."/>
        </authorList>
    </citation>
    <scope>NUCLEOTIDE SEQUENCE [LARGE SCALE GENOMIC DNA]</scope>
    <source>
        <strain evidence="2 3">DSM 27568</strain>
    </source>
</reference>
<organism evidence="2 3">
    <name type="scientific">Novosphingobium fluoreni</name>
    <dbReference type="NCBI Taxonomy" id="1391222"/>
    <lineage>
        <taxon>Bacteria</taxon>
        <taxon>Pseudomonadati</taxon>
        <taxon>Pseudomonadota</taxon>
        <taxon>Alphaproteobacteria</taxon>
        <taxon>Sphingomonadales</taxon>
        <taxon>Sphingomonadaceae</taxon>
        <taxon>Novosphingobium</taxon>
    </lineage>
</organism>
<accession>A0A7W6C4T4</accession>
<dbReference type="InterPro" id="IPR002155">
    <property type="entry name" value="Thiolase"/>
</dbReference>
<dbReference type="Pfam" id="PF22691">
    <property type="entry name" value="Thiolase_C_1"/>
    <property type="match status" value="1"/>
</dbReference>
<dbReference type="RefSeq" id="WP_183617061.1">
    <property type="nucleotide sequence ID" value="NZ_JACIDY010000004.1"/>
</dbReference>
<sequence>MPLAAAISGLGLAGLTRDTFVAPAELARQAVVAAAGDAGLPVGAIDGLIVCRTSAANDAVLGLDLQRALGLRDLRLNRITLCEGASALAAIQLAAMAVTCGIANTVACVFADAPLARDKKTGAAFGRLKTSSGMEGLRYSAGLFGGAATYALSAARYLALHALDETVLADVAITTRRWAELNPGAVHRKPLTLDAYLNARMIAEPLRLFDCSAPVNGSVAVIVTSPARAVDGAQPPVHILASADGHPGVPDRAGHDRILTHGGAIAGPALFEATDLRPQDIDMGQFYDAFSILPLLTLEAYGFHPPSEGRLAYRDGAAGPGGSGMPINTGGGHLSGYYLQGMTPVAEAVIQARGQAGDRQVPGIRRILVTNDGGRFDYHIGMILGTTGG</sequence>
<dbReference type="PANTHER" id="PTHR42870">
    <property type="entry name" value="ACETYL-COA C-ACETYLTRANSFERASE"/>
    <property type="match status" value="1"/>
</dbReference>
<dbReference type="AlphaFoldDB" id="A0A7W6C4T4"/>
<keyword evidence="2" id="KW-0808">Transferase</keyword>